<organism evidence="2 3">
    <name type="scientific">Vibrio marinisediminis</name>
    <dbReference type="NCBI Taxonomy" id="2758441"/>
    <lineage>
        <taxon>Bacteria</taxon>
        <taxon>Pseudomonadati</taxon>
        <taxon>Pseudomonadota</taxon>
        <taxon>Gammaproteobacteria</taxon>
        <taxon>Vibrionales</taxon>
        <taxon>Vibrionaceae</taxon>
        <taxon>Vibrio</taxon>
    </lineage>
</organism>
<gene>
    <name evidence="2" type="ORF">H2O73_20550</name>
</gene>
<feature type="non-terminal residue" evidence="2">
    <location>
        <position position="1"/>
    </location>
</feature>
<dbReference type="GO" id="GO:0000155">
    <property type="term" value="F:phosphorelay sensor kinase activity"/>
    <property type="evidence" value="ECO:0007669"/>
    <property type="project" value="InterPro"/>
</dbReference>
<feature type="non-terminal residue" evidence="2">
    <location>
        <position position="107"/>
    </location>
</feature>
<dbReference type="SUPFAM" id="SSF53795">
    <property type="entry name" value="PEP carboxykinase-like"/>
    <property type="match status" value="1"/>
</dbReference>
<dbReference type="Gene3D" id="3.40.50.300">
    <property type="entry name" value="P-loop containing nucleotide triphosphate hydrolases"/>
    <property type="match status" value="1"/>
</dbReference>
<dbReference type="InterPro" id="IPR011104">
    <property type="entry name" value="Hpr_kin/Pase_C"/>
</dbReference>
<feature type="domain" description="HPr kinase/phosphorylase C-terminal" evidence="1">
    <location>
        <begin position="2"/>
        <end position="58"/>
    </location>
</feature>
<accession>A0A7W2FV13</accession>
<evidence type="ECO:0000313" key="3">
    <source>
        <dbReference type="Proteomes" id="UP000571701"/>
    </source>
</evidence>
<dbReference type="Proteomes" id="UP000571701">
    <property type="component" value="Unassembled WGS sequence"/>
</dbReference>
<dbReference type="GO" id="GO:0006109">
    <property type="term" value="P:regulation of carbohydrate metabolic process"/>
    <property type="evidence" value="ECO:0007669"/>
    <property type="project" value="InterPro"/>
</dbReference>
<dbReference type="Pfam" id="PF07475">
    <property type="entry name" value="Hpr_kinase_C"/>
    <property type="match status" value="1"/>
</dbReference>
<dbReference type="GO" id="GO:0005524">
    <property type="term" value="F:ATP binding"/>
    <property type="evidence" value="ECO:0007669"/>
    <property type="project" value="InterPro"/>
</dbReference>
<evidence type="ECO:0000259" key="1">
    <source>
        <dbReference type="Pfam" id="PF07475"/>
    </source>
</evidence>
<keyword evidence="3" id="KW-1185">Reference proteome</keyword>
<reference evidence="2 3" key="1">
    <citation type="submission" date="2020-07" db="EMBL/GenBank/DDBJ databases">
        <title>Vibrio marinisediminis sp. nov., isolated from marine sediment.</title>
        <authorList>
            <person name="Ji X."/>
        </authorList>
    </citation>
    <scope>NUCLEOTIDE SEQUENCE [LARGE SCALE GENOMIC DNA]</scope>
    <source>
        <strain evidence="2 3">404</strain>
    </source>
</reference>
<evidence type="ECO:0000313" key="2">
    <source>
        <dbReference type="EMBL" id="MBA5764741.1"/>
    </source>
</evidence>
<dbReference type="EMBL" id="JACFYF010000114">
    <property type="protein sequence ID" value="MBA5764741.1"/>
    <property type="molecule type" value="Genomic_DNA"/>
</dbReference>
<protein>
    <submittedName>
        <fullName evidence="2">Serine kinase</fullName>
    </submittedName>
</protein>
<dbReference type="InterPro" id="IPR027417">
    <property type="entry name" value="P-loop_NTPase"/>
</dbReference>
<sequence length="107" mass="11122">AAGAGKSSLALQLIAFGARLISDDRTELRAVDGTLVAHPAPNIAGKIEARGLGILSVPAAPPTPVAALVDLDQIETARLPPFRIRRMLDVDLPLLHKVDSPSFAAAL</sequence>
<keyword evidence="2" id="KW-0808">Transferase</keyword>
<dbReference type="AlphaFoldDB" id="A0A7W2FV13"/>
<proteinExistence type="predicted"/>
<keyword evidence="2" id="KW-0418">Kinase</keyword>
<name>A0A7W2FV13_9VIBR</name>
<comment type="caution">
    <text evidence="2">The sequence shown here is derived from an EMBL/GenBank/DDBJ whole genome shotgun (WGS) entry which is preliminary data.</text>
</comment>